<dbReference type="SUPFAM" id="SSF54523">
    <property type="entry name" value="Pili subunits"/>
    <property type="match status" value="1"/>
</dbReference>
<accession>L0GSF6</accession>
<dbReference type="eggNOG" id="COG2165">
    <property type="taxonomic scope" value="Bacteria"/>
</dbReference>
<dbReference type="InterPro" id="IPR045584">
    <property type="entry name" value="Pilin-like"/>
</dbReference>
<organism evidence="1 2">
    <name type="scientific">Thioflavicoccus mobilis 8321</name>
    <dbReference type="NCBI Taxonomy" id="765912"/>
    <lineage>
        <taxon>Bacteria</taxon>
        <taxon>Pseudomonadati</taxon>
        <taxon>Pseudomonadota</taxon>
        <taxon>Gammaproteobacteria</taxon>
        <taxon>Chromatiales</taxon>
        <taxon>Chromatiaceae</taxon>
        <taxon>Thioflavicoccus</taxon>
    </lineage>
</organism>
<dbReference type="Proteomes" id="UP000010816">
    <property type="component" value="Chromosome"/>
</dbReference>
<protein>
    <submittedName>
        <fullName evidence="1">Prepilin-type N-terminal cleavage/methylation domain-containing protein</fullName>
    </submittedName>
</protein>
<reference evidence="1 2" key="1">
    <citation type="submission" date="2011-09" db="EMBL/GenBank/DDBJ databases">
        <title>Complete sequence of chromosome of Thioflavicoccus mobilis 8321.</title>
        <authorList>
            <consortium name="US DOE Joint Genome Institute"/>
            <person name="Lucas S."/>
            <person name="Han J."/>
            <person name="Lapidus A."/>
            <person name="Cheng J.-F."/>
            <person name="Goodwin L."/>
            <person name="Pitluck S."/>
            <person name="Peters L."/>
            <person name="Ovchinnikova G."/>
            <person name="Lu M."/>
            <person name="Detter J.C."/>
            <person name="Han C."/>
            <person name="Tapia R."/>
            <person name="Land M."/>
            <person name="Hauser L."/>
            <person name="Kyrpides N."/>
            <person name="Ivanova N."/>
            <person name="Pagani I."/>
            <person name="Vogl K."/>
            <person name="Liu Z."/>
            <person name="Imhoff J."/>
            <person name="Thiel V."/>
            <person name="Frigaard N.-U."/>
            <person name="Bryant D."/>
            <person name="Woyke T."/>
        </authorList>
    </citation>
    <scope>NUCLEOTIDE SEQUENCE [LARGE SCALE GENOMIC DNA]</scope>
    <source>
        <strain evidence="1 2">8321</strain>
    </source>
</reference>
<dbReference type="InterPro" id="IPR012902">
    <property type="entry name" value="N_methyl_site"/>
</dbReference>
<evidence type="ECO:0000313" key="2">
    <source>
        <dbReference type="Proteomes" id="UP000010816"/>
    </source>
</evidence>
<dbReference type="EMBL" id="CP003051">
    <property type="protein sequence ID" value="AGA88926.1"/>
    <property type="molecule type" value="Genomic_DNA"/>
</dbReference>
<gene>
    <name evidence="1" type="ORF">Thimo_0049</name>
</gene>
<dbReference type="KEGG" id="tmb:Thimo_0049"/>
<name>L0GSF6_9GAMM</name>
<sequence>MRRRTRGFTLVELLIALGLIALILLLLFSGLRLGSRAWEGVEGLAERAGEERVARSFLTNTLLQVRAASVTFDGEQRPVFAGDTGHLEFAAPLAARVGIPGLYLLRLSLADVEGRPALVLTRWLLHPDILVGTDSVPAWQPLASGGRYVDPGDFLDADAAAGAFGATVLLEDVKVFEIAYFGRRPEDGELDWSDDWSDEPMLPERVLIHIETSAGHWPELVFDLPTDGSRRRRPPP</sequence>
<dbReference type="NCBIfam" id="TIGR02532">
    <property type="entry name" value="IV_pilin_GFxxxE"/>
    <property type="match status" value="1"/>
</dbReference>
<evidence type="ECO:0000313" key="1">
    <source>
        <dbReference type="EMBL" id="AGA88926.1"/>
    </source>
</evidence>
<dbReference type="OrthoDB" id="5568646at2"/>
<dbReference type="RefSeq" id="WP_015279076.1">
    <property type="nucleotide sequence ID" value="NC_019940.1"/>
</dbReference>
<dbReference type="STRING" id="765912.Thimo_0049"/>
<keyword evidence="2" id="KW-1185">Reference proteome</keyword>
<dbReference type="Pfam" id="PF07963">
    <property type="entry name" value="N_methyl"/>
    <property type="match status" value="1"/>
</dbReference>
<dbReference type="PROSITE" id="PS00409">
    <property type="entry name" value="PROKAR_NTER_METHYL"/>
    <property type="match status" value="1"/>
</dbReference>
<dbReference type="AlphaFoldDB" id="L0GSF6"/>
<dbReference type="HOGENOM" id="CLU_101359_0_0_6"/>
<proteinExistence type="predicted"/>